<name>A0A2T9Z7B7_9FUNG</name>
<feature type="compositionally biased region" description="Basic and acidic residues" evidence="1">
    <location>
        <begin position="16"/>
        <end position="46"/>
    </location>
</feature>
<dbReference type="AlphaFoldDB" id="A0A2T9Z7B7"/>
<evidence type="ECO:0008006" key="4">
    <source>
        <dbReference type="Google" id="ProtNLM"/>
    </source>
</evidence>
<dbReference type="Proteomes" id="UP000245609">
    <property type="component" value="Unassembled WGS sequence"/>
</dbReference>
<keyword evidence="3" id="KW-1185">Reference proteome</keyword>
<dbReference type="OrthoDB" id="5598776at2759"/>
<evidence type="ECO:0000313" key="3">
    <source>
        <dbReference type="Proteomes" id="UP000245609"/>
    </source>
</evidence>
<dbReference type="PROSITE" id="PS51808">
    <property type="entry name" value="CHCH"/>
    <property type="match status" value="1"/>
</dbReference>
<dbReference type="EMBL" id="MBFS01001944">
    <property type="protein sequence ID" value="PVV00493.1"/>
    <property type="molecule type" value="Genomic_DNA"/>
</dbReference>
<feature type="region of interest" description="Disordered" evidence="1">
    <location>
        <begin position="16"/>
        <end position="95"/>
    </location>
</feature>
<reference evidence="2 3" key="1">
    <citation type="journal article" date="2018" name="MBio">
        <title>Comparative Genomics Reveals the Core Gene Toolbox for the Fungus-Insect Symbiosis.</title>
        <authorList>
            <person name="Wang Y."/>
            <person name="Stata M."/>
            <person name="Wang W."/>
            <person name="Stajich J.E."/>
            <person name="White M.M."/>
            <person name="Moncalvo J.M."/>
        </authorList>
    </citation>
    <scope>NUCLEOTIDE SEQUENCE [LARGE SCALE GENOMIC DNA]</scope>
    <source>
        <strain evidence="2 3">SC-DP-2</strain>
    </source>
</reference>
<proteinExistence type="predicted"/>
<evidence type="ECO:0000313" key="2">
    <source>
        <dbReference type="EMBL" id="PVV00493.1"/>
    </source>
</evidence>
<organism evidence="2 3">
    <name type="scientific">Smittium megazygosporum</name>
    <dbReference type="NCBI Taxonomy" id="133381"/>
    <lineage>
        <taxon>Eukaryota</taxon>
        <taxon>Fungi</taxon>
        <taxon>Fungi incertae sedis</taxon>
        <taxon>Zoopagomycota</taxon>
        <taxon>Kickxellomycotina</taxon>
        <taxon>Harpellomycetes</taxon>
        <taxon>Harpellales</taxon>
        <taxon>Legeriomycetaceae</taxon>
        <taxon>Smittium</taxon>
    </lineage>
</organism>
<accession>A0A2T9Z7B7</accession>
<gene>
    <name evidence="2" type="ORF">BB560_005122</name>
</gene>
<evidence type="ECO:0000256" key="1">
    <source>
        <dbReference type="SAM" id="MobiDB-lite"/>
    </source>
</evidence>
<feature type="compositionally biased region" description="Low complexity" evidence="1">
    <location>
        <begin position="50"/>
        <end position="65"/>
    </location>
</feature>
<comment type="caution">
    <text evidence="2">The sequence shown here is derived from an EMBL/GenBank/DDBJ whole genome shotgun (WGS) entry which is preliminary data.</text>
</comment>
<sequence length="147" mass="16906">MDENFKKYVEMLAKGETNDSEEKVSLLELDHPEFARLKENNEEQTKSIKSTQPAQSAQSAQEIQGNEGGEEPGIISGIRGMEKPAPKYTRKDAKKISEEECAELQYEFLKCRREPPSLQDRLTFCAGFKKQYYDCMKKIMKEYGHSL</sequence>
<feature type="compositionally biased region" description="Basic and acidic residues" evidence="1">
    <location>
        <begin position="80"/>
        <end position="95"/>
    </location>
</feature>
<protein>
    <recommendedName>
        <fullName evidence="4">CHCH domain-containing protein</fullName>
    </recommendedName>
</protein>